<evidence type="ECO:0000256" key="8">
    <source>
        <dbReference type="ARBA" id="ARBA00023204"/>
    </source>
</evidence>
<evidence type="ECO:0000256" key="2">
    <source>
        <dbReference type="ARBA" id="ARBA00022723"/>
    </source>
</evidence>
<dbReference type="GO" id="GO:0006307">
    <property type="term" value="P:DNA alkylation repair"/>
    <property type="evidence" value="ECO:0007669"/>
    <property type="project" value="InterPro"/>
</dbReference>
<dbReference type="Gene3D" id="2.60.120.590">
    <property type="entry name" value="Alpha-ketoglutarate-dependent dioxygenase AlkB-like"/>
    <property type="match status" value="1"/>
</dbReference>
<dbReference type="Proteomes" id="UP000030518">
    <property type="component" value="Unassembled WGS sequence"/>
</dbReference>
<dbReference type="eggNOG" id="COG3145">
    <property type="taxonomic scope" value="Bacteria"/>
</dbReference>
<keyword evidence="7" id="KW-0408">Iron</keyword>
<keyword evidence="8" id="KW-0234">DNA repair</keyword>
<evidence type="ECO:0000256" key="3">
    <source>
        <dbReference type="ARBA" id="ARBA00022763"/>
    </source>
</evidence>
<dbReference type="PANTHER" id="PTHR31212">
    <property type="entry name" value="ALPHA-KETOGLUTARATE-DEPENDENT DIOXYGENASE ALKB HOMOLOG 3"/>
    <property type="match status" value="1"/>
</dbReference>
<dbReference type="InterPro" id="IPR037151">
    <property type="entry name" value="AlkB-like_sf"/>
</dbReference>
<keyword evidence="4" id="KW-0460">Magnesium</keyword>
<evidence type="ECO:0000256" key="7">
    <source>
        <dbReference type="ARBA" id="ARBA00023004"/>
    </source>
</evidence>
<evidence type="ECO:0000256" key="4">
    <source>
        <dbReference type="ARBA" id="ARBA00022842"/>
    </source>
</evidence>
<keyword evidence="11" id="KW-1185">Reference proteome</keyword>
<dbReference type="PATRIC" id="fig|1300345.3.peg.24"/>
<sequence>MAAMAIHLPGADVMFDPDWLEAGPARALFDALRDGLPWERHRITVYGRTLDAPRLSCWIGDVAYKYSGTLFEPHPWPAALARVRERLEGELHGGFNSVLANLYRDGGDRLGFHRDSEPELGPEPLIASVSLGATRRFRFRARAGDGTLGLDLTHGSLLVMSGGTQRNWLHAVPPTARAVGPRINLTFRRVLPR</sequence>
<keyword evidence="5" id="KW-0223">Dioxygenase</keyword>
<name>A0A0A2WPY3_9GAMM</name>
<comment type="cofactor">
    <cofactor evidence="1">
        <name>Fe(2+)</name>
        <dbReference type="ChEBI" id="CHEBI:29033"/>
    </cofactor>
</comment>
<keyword evidence="6" id="KW-0560">Oxidoreductase</keyword>
<dbReference type="AlphaFoldDB" id="A0A0A2WPY3"/>
<keyword evidence="10" id="KW-0808">Transferase</keyword>
<dbReference type="GO" id="GO:0051213">
    <property type="term" value="F:dioxygenase activity"/>
    <property type="evidence" value="ECO:0007669"/>
    <property type="project" value="UniProtKB-KW"/>
</dbReference>
<protein>
    <submittedName>
        <fullName evidence="10">DNA methylase</fullName>
    </submittedName>
</protein>
<evidence type="ECO:0000313" key="11">
    <source>
        <dbReference type="Proteomes" id="UP000030518"/>
    </source>
</evidence>
<gene>
    <name evidence="10" type="ORF">LF41_24</name>
</gene>
<dbReference type="GO" id="GO:0016787">
    <property type="term" value="F:hydrolase activity"/>
    <property type="evidence" value="ECO:0007669"/>
    <property type="project" value="UniProtKB-ARBA"/>
</dbReference>
<evidence type="ECO:0000256" key="1">
    <source>
        <dbReference type="ARBA" id="ARBA00001954"/>
    </source>
</evidence>
<dbReference type="GO" id="GO:0140097">
    <property type="term" value="F:catalytic activity, acting on DNA"/>
    <property type="evidence" value="ECO:0007669"/>
    <property type="project" value="UniProtKB-ARBA"/>
</dbReference>
<dbReference type="GO" id="GO:0032259">
    <property type="term" value="P:methylation"/>
    <property type="evidence" value="ECO:0007669"/>
    <property type="project" value="UniProtKB-KW"/>
</dbReference>
<dbReference type="Pfam" id="PF13532">
    <property type="entry name" value="2OG-FeII_Oxy_2"/>
    <property type="match status" value="1"/>
</dbReference>
<comment type="caution">
    <text evidence="10">The sequence shown here is derived from an EMBL/GenBank/DDBJ whole genome shotgun (WGS) entry which is preliminary data.</text>
</comment>
<dbReference type="GO" id="GO:0008168">
    <property type="term" value="F:methyltransferase activity"/>
    <property type="evidence" value="ECO:0007669"/>
    <property type="project" value="UniProtKB-KW"/>
</dbReference>
<dbReference type="PROSITE" id="PS51471">
    <property type="entry name" value="FE2OG_OXY"/>
    <property type="match status" value="1"/>
</dbReference>
<dbReference type="GO" id="GO:0016705">
    <property type="term" value="F:oxidoreductase activity, acting on paired donors, with incorporation or reduction of molecular oxygen"/>
    <property type="evidence" value="ECO:0007669"/>
    <property type="project" value="UniProtKB-ARBA"/>
</dbReference>
<keyword evidence="10" id="KW-0489">Methyltransferase</keyword>
<organism evidence="10 11">
    <name type="scientific">Lysobacter dokdonensis DS-58</name>
    <dbReference type="NCBI Taxonomy" id="1300345"/>
    <lineage>
        <taxon>Bacteria</taxon>
        <taxon>Pseudomonadati</taxon>
        <taxon>Pseudomonadota</taxon>
        <taxon>Gammaproteobacteria</taxon>
        <taxon>Lysobacterales</taxon>
        <taxon>Lysobacteraceae</taxon>
        <taxon>Noviluteimonas</taxon>
    </lineage>
</organism>
<dbReference type="GO" id="GO:0046872">
    <property type="term" value="F:metal ion binding"/>
    <property type="evidence" value="ECO:0007669"/>
    <property type="project" value="UniProtKB-KW"/>
</dbReference>
<evidence type="ECO:0000256" key="5">
    <source>
        <dbReference type="ARBA" id="ARBA00022964"/>
    </source>
</evidence>
<dbReference type="InterPro" id="IPR032854">
    <property type="entry name" value="ALKBH3"/>
</dbReference>
<evidence type="ECO:0000259" key="9">
    <source>
        <dbReference type="PROSITE" id="PS51471"/>
    </source>
</evidence>
<accession>A0A0A2WPY3</accession>
<proteinExistence type="predicted"/>
<keyword evidence="2" id="KW-0479">Metal-binding</keyword>
<evidence type="ECO:0000256" key="6">
    <source>
        <dbReference type="ARBA" id="ARBA00023002"/>
    </source>
</evidence>
<keyword evidence="3" id="KW-0227">DNA damage</keyword>
<evidence type="ECO:0000313" key="10">
    <source>
        <dbReference type="EMBL" id="KGQ20817.1"/>
    </source>
</evidence>
<dbReference type="EMBL" id="JRKJ01000001">
    <property type="protein sequence ID" value="KGQ20817.1"/>
    <property type="molecule type" value="Genomic_DNA"/>
</dbReference>
<dbReference type="PANTHER" id="PTHR31212:SF4">
    <property type="entry name" value="ALPHA-KETOGLUTARATE-DEPENDENT DIOXYGENASE ALKB HOMOLOG 3"/>
    <property type="match status" value="1"/>
</dbReference>
<dbReference type="FunFam" id="2.60.120.590:FF:000004">
    <property type="entry name" value="DNA oxidative demethylase ALKBH2"/>
    <property type="match status" value="1"/>
</dbReference>
<dbReference type="InterPro" id="IPR005123">
    <property type="entry name" value="Oxoglu/Fe-dep_dioxygenase_dom"/>
</dbReference>
<dbReference type="SUPFAM" id="SSF51197">
    <property type="entry name" value="Clavaminate synthase-like"/>
    <property type="match status" value="1"/>
</dbReference>
<feature type="domain" description="Fe2OG dioxygenase" evidence="9">
    <location>
        <begin position="94"/>
        <end position="191"/>
    </location>
</feature>
<dbReference type="GO" id="GO:0032451">
    <property type="term" value="F:demethylase activity"/>
    <property type="evidence" value="ECO:0007669"/>
    <property type="project" value="UniProtKB-ARBA"/>
</dbReference>
<dbReference type="InterPro" id="IPR027450">
    <property type="entry name" value="AlkB-like"/>
</dbReference>
<dbReference type="STRING" id="1300345.LF41_24"/>
<reference evidence="10 11" key="1">
    <citation type="submission" date="2014-09" db="EMBL/GenBank/DDBJ databases">
        <title>Genome sequences of Lysobacter dokdonensis DS-58.</title>
        <authorList>
            <person name="Kim J.F."/>
            <person name="Kwak M.-J."/>
        </authorList>
    </citation>
    <scope>NUCLEOTIDE SEQUENCE [LARGE SCALE GENOMIC DNA]</scope>
    <source>
        <strain evidence="10 11">DS-58</strain>
    </source>
</reference>